<gene>
    <name evidence="1" type="ORF">IC621_15580</name>
</gene>
<dbReference type="RefSeq" id="WP_191159249.1">
    <property type="nucleotide sequence ID" value="NZ_JACXAI010000020.1"/>
</dbReference>
<dbReference type="Proteomes" id="UP000626844">
    <property type="component" value="Unassembled WGS sequence"/>
</dbReference>
<evidence type="ECO:0000313" key="2">
    <source>
        <dbReference type="Proteomes" id="UP000626844"/>
    </source>
</evidence>
<keyword evidence="2" id="KW-1185">Reference proteome</keyword>
<accession>A0A926NPF2</accession>
<organism evidence="1 2">
    <name type="scientific">Metabacillus arenae</name>
    <dbReference type="NCBI Taxonomy" id="2771434"/>
    <lineage>
        <taxon>Bacteria</taxon>
        <taxon>Bacillati</taxon>
        <taxon>Bacillota</taxon>
        <taxon>Bacilli</taxon>
        <taxon>Bacillales</taxon>
        <taxon>Bacillaceae</taxon>
        <taxon>Metabacillus</taxon>
    </lineage>
</organism>
<protein>
    <submittedName>
        <fullName evidence="1">Sigma-G-dependent sporulation-specific acid-soluble spore protein CsgA</fullName>
    </submittedName>
</protein>
<dbReference type="EMBL" id="JACXAI010000020">
    <property type="protein sequence ID" value="MBD1381657.1"/>
    <property type="molecule type" value="Genomic_DNA"/>
</dbReference>
<evidence type="ECO:0000313" key="1">
    <source>
        <dbReference type="EMBL" id="MBD1381657.1"/>
    </source>
</evidence>
<sequence length="83" mass="10119">MDQSLGYLRESLANYIDRSDEGKEIYRKLLHFQEQSEEQFVNELSEQEIQFLNHVLPNEIKYAADEKDYERLHFLNEVYEILY</sequence>
<reference evidence="1" key="1">
    <citation type="submission" date="2020-09" db="EMBL/GenBank/DDBJ databases">
        <title>A novel bacterium of genus Bacillus, isolated from South China Sea.</title>
        <authorList>
            <person name="Huang H."/>
            <person name="Mo K."/>
            <person name="Hu Y."/>
        </authorList>
    </citation>
    <scope>NUCLEOTIDE SEQUENCE</scope>
    <source>
        <strain evidence="1">IB182487</strain>
    </source>
</reference>
<proteinExistence type="predicted"/>
<comment type="caution">
    <text evidence="1">The sequence shown here is derived from an EMBL/GenBank/DDBJ whole genome shotgun (WGS) entry which is preliminary data.</text>
</comment>
<dbReference type="Pfam" id="PF17334">
    <property type="entry name" value="CsgA"/>
    <property type="match status" value="1"/>
</dbReference>
<dbReference type="InterPro" id="IPR020255">
    <property type="entry name" value="CsgA"/>
</dbReference>
<dbReference type="AlphaFoldDB" id="A0A926NPF2"/>
<name>A0A926NPF2_9BACI</name>